<organism evidence="5 6">
    <name type="scientific">Lysobacter korlensis</name>
    <dbReference type="NCBI Taxonomy" id="553636"/>
    <lineage>
        <taxon>Bacteria</taxon>
        <taxon>Pseudomonadati</taxon>
        <taxon>Pseudomonadota</taxon>
        <taxon>Gammaproteobacteria</taxon>
        <taxon>Lysobacterales</taxon>
        <taxon>Lysobacteraceae</taxon>
        <taxon>Lysobacter</taxon>
    </lineage>
</organism>
<dbReference type="EMBL" id="JBHLTG010000006">
    <property type="protein sequence ID" value="MFC0681019.1"/>
    <property type="molecule type" value="Genomic_DNA"/>
</dbReference>
<dbReference type="Pfam" id="PF03328">
    <property type="entry name" value="HpcH_HpaI"/>
    <property type="match status" value="1"/>
</dbReference>
<evidence type="ECO:0000313" key="5">
    <source>
        <dbReference type="EMBL" id="MFC0681019.1"/>
    </source>
</evidence>
<evidence type="ECO:0000256" key="2">
    <source>
        <dbReference type="ARBA" id="ARBA00022723"/>
    </source>
</evidence>
<comment type="caution">
    <text evidence="5">The sequence shown here is derived from an EMBL/GenBank/DDBJ whole genome shotgun (WGS) entry which is preliminary data.</text>
</comment>
<gene>
    <name evidence="5" type="ORF">ACFFGH_24580</name>
</gene>
<dbReference type="Proteomes" id="UP001589896">
    <property type="component" value="Unassembled WGS sequence"/>
</dbReference>
<feature type="domain" description="HpcH/HpaI aldolase/citrate lyase" evidence="4">
    <location>
        <begin position="5"/>
        <end position="208"/>
    </location>
</feature>
<dbReference type="Gene3D" id="3.20.20.60">
    <property type="entry name" value="Phosphoenolpyruvate-binding domains"/>
    <property type="match status" value="1"/>
</dbReference>
<dbReference type="SUPFAM" id="SSF51621">
    <property type="entry name" value="Phosphoenolpyruvate/pyruvate domain"/>
    <property type="match status" value="1"/>
</dbReference>
<keyword evidence="6" id="KW-1185">Reference proteome</keyword>
<dbReference type="InterPro" id="IPR011206">
    <property type="entry name" value="Citrate_lyase_beta/mcl1/mcl2"/>
</dbReference>
<keyword evidence="3" id="KW-0460">Magnesium</keyword>
<evidence type="ECO:0000259" key="4">
    <source>
        <dbReference type="Pfam" id="PF03328"/>
    </source>
</evidence>
<dbReference type="PIRSF" id="PIRSF015582">
    <property type="entry name" value="Cit_lyase_B"/>
    <property type="match status" value="1"/>
</dbReference>
<comment type="cofactor">
    <cofactor evidence="1">
        <name>Mg(2+)</name>
        <dbReference type="ChEBI" id="CHEBI:18420"/>
    </cofactor>
</comment>
<accession>A0ABV6RVK9</accession>
<evidence type="ECO:0000256" key="3">
    <source>
        <dbReference type="ARBA" id="ARBA00022842"/>
    </source>
</evidence>
<reference evidence="5 6" key="1">
    <citation type="submission" date="2024-09" db="EMBL/GenBank/DDBJ databases">
        <authorList>
            <person name="Sun Q."/>
            <person name="Mori K."/>
        </authorList>
    </citation>
    <scope>NUCLEOTIDE SEQUENCE [LARGE SCALE GENOMIC DNA]</scope>
    <source>
        <strain evidence="5 6">KCTC 23076</strain>
    </source>
</reference>
<evidence type="ECO:0000256" key="1">
    <source>
        <dbReference type="ARBA" id="ARBA00001946"/>
    </source>
</evidence>
<protein>
    <submittedName>
        <fullName evidence="5">HpcH/HpaI aldolase/citrate lyase family protein</fullName>
    </submittedName>
</protein>
<dbReference type="RefSeq" id="WP_386673253.1">
    <property type="nucleotide sequence ID" value="NZ_JBHLTG010000006.1"/>
</dbReference>
<dbReference type="GO" id="GO:0016829">
    <property type="term" value="F:lyase activity"/>
    <property type="evidence" value="ECO:0007669"/>
    <property type="project" value="UniProtKB-KW"/>
</dbReference>
<keyword evidence="5" id="KW-0456">Lyase</keyword>
<evidence type="ECO:0000313" key="6">
    <source>
        <dbReference type="Proteomes" id="UP001589896"/>
    </source>
</evidence>
<dbReference type="InterPro" id="IPR040442">
    <property type="entry name" value="Pyrv_kinase-like_dom_sf"/>
</dbReference>
<proteinExistence type="predicted"/>
<dbReference type="InterPro" id="IPR015813">
    <property type="entry name" value="Pyrv/PenolPyrv_kinase-like_dom"/>
</dbReference>
<name>A0ABV6RVK9_9GAMM</name>
<dbReference type="PANTHER" id="PTHR32308:SF10">
    <property type="entry name" value="CITRATE LYASE SUBUNIT BETA"/>
    <property type="match status" value="1"/>
</dbReference>
<sequence length="270" mass="28129">MIPITGLYVPGNRPDRFDKAVGTGADLVILDLEDAVPAADKSGALSAVVGWLGRRKATDGPVLQVRVNPNAAHEIAALRATGVAVEIRLPKVESSAEVAAVNPPGERPLAVTALIESARGVEHIGEIADAPGLTRVAMGEADLQSELGSTSEAVLEYARMRVLFGARAAGLPAPMLSVYPRIRDLEGLAADTERGRAAGFVGRVAVHPSQLDVIRQAFAPSEAEVSWARQVVDALHGGGVATLPSGEMVDRAMLPRATAILDRAGSLPPR</sequence>
<dbReference type="InterPro" id="IPR005000">
    <property type="entry name" value="Aldolase/citrate-lyase_domain"/>
</dbReference>
<keyword evidence="2" id="KW-0479">Metal-binding</keyword>
<dbReference type="PANTHER" id="PTHR32308">
    <property type="entry name" value="LYASE BETA SUBUNIT, PUTATIVE (AFU_ORTHOLOGUE AFUA_4G13030)-RELATED"/>
    <property type="match status" value="1"/>
</dbReference>